<evidence type="ECO:0000256" key="5">
    <source>
        <dbReference type="ARBA" id="ARBA00022679"/>
    </source>
</evidence>
<dbReference type="Gene3D" id="1.10.1200.270">
    <property type="entry name" value="Methyltransferase, alpha-helical capping domain"/>
    <property type="match status" value="1"/>
</dbReference>
<name>A0A068V836_COFCA</name>
<keyword evidence="4" id="KW-0489">Methyltransferase</keyword>
<comment type="cofactor">
    <cofactor evidence="1">
        <name>Mg(2+)</name>
        <dbReference type="ChEBI" id="CHEBI:18420"/>
    </cofactor>
</comment>
<sequence>MELQQVLHMRGGDDHASCAKNSSFQKLISLKVSSELKRRIQKFCRANLPAAAGCISITDLGCASGSNTLLAVQDIIENIDRERHASNIYLELPRIQVFLNDLVSNDFNSIFQSLPSQGHAFIAAMPGSFHGRLFPHNSMHLIHSCYSLHWLSQVWQSCDLILFFQVNECLIISNVKQGSDAPPVE</sequence>
<gene>
    <name evidence="8" type="ORF">GSCOC_T00019317001</name>
</gene>
<dbReference type="Proteomes" id="UP000295252">
    <property type="component" value="Chromosome I"/>
</dbReference>
<dbReference type="InterPro" id="IPR005299">
    <property type="entry name" value="MeTrfase_7"/>
</dbReference>
<dbReference type="SUPFAM" id="SSF53335">
    <property type="entry name" value="S-adenosyl-L-methionine-dependent methyltransferases"/>
    <property type="match status" value="1"/>
</dbReference>
<dbReference type="GO" id="GO:0008168">
    <property type="term" value="F:methyltransferase activity"/>
    <property type="evidence" value="ECO:0007669"/>
    <property type="project" value="UniProtKB-KW"/>
</dbReference>
<accession>A0A068V836</accession>
<dbReference type="InParanoid" id="A0A068V836"/>
<evidence type="ECO:0000313" key="8">
    <source>
        <dbReference type="EMBL" id="CDP16801.1"/>
    </source>
</evidence>
<evidence type="ECO:0000256" key="1">
    <source>
        <dbReference type="ARBA" id="ARBA00001946"/>
    </source>
</evidence>
<dbReference type="PhylomeDB" id="A0A068V836"/>
<comment type="pathway">
    <text evidence="2">Alkaloid biosynthesis.</text>
</comment>
<keyword evidence="9" id="KW-1185">Reference proteome</keyword>
<evidence type="ECO:0000313" key="9">
    <source>
        <dbReference type="Proteomes" id="UP000295252"/>
    </source>
</evidence>
<evidence type="ECO:0000256" key="3">
    <source>
        <dbReference type="ARBA" id="ARBA00007967"/>
    </source>
</evidence>
<organism evidence="8 9">
    <name type="scientific">Coffea canephora</name>
    <name type="common">Robusta coffee</name>
    <dbReference type="NCBI Taxonomy" id="49390"/>
    <lineage>
        <taxon>Eukaryota</taxon>
        <taxon>Viridiplantae</taxon>
        <taxon>Streptophyta</taxon>
        <taxon>Embryophyta</taxon>
        <taxon>Tracheophyta</taxon>
        <taxon>Spermatophyta</taxon>
        <taxon>Magnoliopsida</taxon>
        <taxon>eudicotyledons</taxon>
        <taxon>Gunneridae</taxon>
        <taxon>Pentapetalae</taxon>
        <taxon>asterids</taxon>
        <taxon>lamiids</taxon>
        <taxon>Gentianales</taxon>
        <taxon>Rubiaceae</taxon>
        <taxon>Ixoroideae</taxon>
        <taxon>Gardenieae complex</taxon>
        <taxon>Bertiereae - Coffeeae clade</taxon>
        <taxon>Coffeeae</taxon>
        <taxon>Coffea</taxon>
    </lineage>
</organism>
<evidence type="ECO:0000256" key="7">
    <source>
        <dbReference type="ARBA" id="ARBA00022842"/>
    </source>
</evidence>
<dbReference type="GO" id="GO:0032259">
    <property type="term" value="P:methylation"/>
    <property type="evidence" value="ECO:0007669"/>
    <property type="project" value="UniProtKB-KW"/>
</dbReference>
<dbReference type="Gene3D" id="3.40.50.150">
    <property type="entry name" value="Vaccinia Virus protein VP39"/>
    <property type="match status" value="1"/>
</dbReference>
<dbReference type="Gramene" id="CDP16801">
    <property type="protein sequence ID" value="CDP16801"/>
    <property type="gene ID" value="GSCOC_T00019317001"/>
</dbReference>
<keyword evidence="5" id="KW-0808">Transferase</keyword>
<evidence type="ECO:0000256" key="4">
    <source>
        <dbReference type="ARBA" id="ARBA00022603"/>
    </source>
</evidence>
<evidence type="ECO:0000256" key="6">
    <source>
        <dbReference type="ARBA" id="ARBA00022723"/>
    </source>
</evidence>
<dbReference type="InterPro" id="IPR029063">
    <property type="entry name" value="SAM-dependent_MTases_sf"/>
</dbReference>
<evidence type="ECO:0008006" key="10">
    <source>
        <dbReference type="Google" id="ProtNLM"/>
    </source>
</evidence>
<proteinExistence type="inferred from homology"/>
<dbReference type="InterPro" id="IPR042086">
    <property type="entry name" value="MeTrfase_capping"/>
</dbReference>
<dbReference type="AlphaFoldDB" id="A0A068V836"/>
<dbReference type="OrthoDB" id="1523883at2759"/>
<keyword evidence="7" id="KW-0460">Magnesium</keyword>
<keyword evidence="6" id="KW-0479">Metal-binding</keyword>
<dbReference type="EMBL" id="HG739220">
    <property type="protein sequence ID" value="CDP16801.1"/>
    <property type="molecule type" value="Genomic_DNA"/>
</dbReference>
<protein>
    <recommendedName>
        <fullName evidence="10">Jasmonate O-methyltransferase</fullName>
    </recommendedName>
</protein>
<reference evidence="9" key="1">
    <citation type="journal article" date="2014" name="Science">
        <title>The coffee genome provides insight into the convergent evolution of caffeine biosynthesis.</title>
        <authorList>
            <person name="Denoeud F."/>
            <person name="Carretero-Paulet L."/>
            <person name="Dereeper A."/>
            <person name="Droc G."/>
            <person name="Guyot R."/>
            <person name="Pietrella M."/>
            <person name="Zheng C."/>
            <person name="Alberti A."/>
            <person name="Anthony F."/>
            <person name="Aprea G."/>
            <person name="Aury J.M."/>
            <person name="Bento P."/>
            <person name="Bernard M."/>
            <person name="Bocs S."/>
            <person name="Campa C."/>
            <person name="Cenci A."/>
            <person name="Combes M.C."/>
            <person name="Crouzillat D."/>
            <person name="Da Silva C."/>
            <person name="Daddiego L."/>
            <person name="De Bellis F."/>
            <person name="Dussert S."/>
            <person name="Garsmeur O."/>
            <person name="Gayraud T."/>
            <person name="Guignon V."/>
            <person name="Jahn K."/>
            <person name="Jamilloux V."/>
            <person name="Joet T."/>
            <person name="Labadie K."/>
            <person name="Lan T."/>
            <person name="Leclercq J."/>
            <person name="Lepelley M."/>
            <person name="Leroy T."/>
            <person name="Li L.T."/>
            <person name="Librado P."/>
            <person name="Lopez L."/>
            <person name="Munoz A."/>
            <person name="Noel B."/>
            <person name="Pallavicini A."/>
            <person name="Perrotta G."/>
            <person name="Poncet V."/>
            <person name="Pot D."/>
            <person name="Priyono X."/>
            <person name="Rigoreau M."/>
            <person name="Rouard M."/>
            <person name="Rozas J."/>
            <person name="Tranchant-Dubreuil C."/>
            <person name="VanBuren R."/>
            <person name="Zhang Q."/>
            <person name="Andrade A.C."/>
            <person name="Argout X."/>
            <person name="Bertrand B."/>
            <person name="de Kochko A."/>
            <person name="Graziosi G."/>
            <person name="Henry R.J."/>
            <person name="Jayarama X."/>
            <person name="Ming R."/>
            <person name="Nagai C."/>
            <person name="Rounsley S."/>
            <person name="Sankoff D."/>
            <person name="Giuliano G."/>
            <person name="Albert V.A."/>
            <person name="Wincker P."/>
            <person name="Lashermes P."/>
        </authorList>
    </citation>
    <scope>NUCLEOTIDE SEQUENCE [LARGE SCALE GENOMIC DNA]</scope>
    <source>
        <strain evidence="9">cv. DH200-94</strain>
    </source>
</reference>
<dbReference type="Pfam" id="PF03492">
    <property type="entry name" value="Methyltransf_7"/>
    <property type="match status" value="1"/>
</dbReference>
<dbReference type="GO" id="GO:0046872">
    <property type="term" value="F:metal ion binding"/>
    <property type="evidence" value="ECO:0007669"/>
    <property type="project" value="UniProtKB-KW"/>
</dbReference>
<comment type="similarity">
    <text evidence="3">Belongs to the methyltransferase superfamily. Type-7 methyltransferase family.</text>
</comment>
<evidence type="ECO:0000256" key="2">
    <source>
        <dbReference type="ARBA" id="ARBA00004913"/>
    </source>
</evidence>
<dbReference type="PANTHER" id="PTHR31009">
    <property type="entry name" value="S-ADENOSYL-L-METHIONINE:CARBOXYL METHYLTRANSFERASE FAMILY PROTEIN"/>
    <property type="match status" value="1"/>
</dbReference>